<comment type="caution">
    <text evidence="1">The sequence shown here is derived from an EMBL/GenBank/DDBJ whole genome shotgun (WGS) entry which is preliminary data.</text>
</comment>
<name>A0AAW0BH87_9AGAR</name>
<sequence length="401" mass="45359">MNESLAPEIFQAILLQVVDPRDPKQAWVEIVDQRRTLCYVSKYWEKMVAGFSELWTPITIQRFTTPSLLSRCLKCCGEDRVIDITMDLGAWKVTAKDKVLTNVKSVPMDQFLEMIDGVLMPFANRIASMSVENEKEREVSMVANMMAEHSWPRLQKLALKPSWYDGSPRRAFALPQVHQINDFQLDIISPRQVPISIFPTLHILALRESLNGHWNAFEVVIRQLTDIRQLKLDKVTVTRPHPNSAVRMADTLHTLHFYYENTGQAEILGALDIGRLDRLSIRAYDSGDLRDAITSNPSVFAHSREISICQRNDDTQEGTFAALVAMRDVVCLDMGLCGSLGVEALKEFVRQGRELSSLENVDCGGVFNAEDMEYIAGGRFAENFKVMQHGQVVGKEQGKKN</sequence>
<protein>
    <recommendedName>
        <fullName evidence="3">F-box domain-containing protein</fullName>
    </recommendedName>
</protein>
<reference evidence="1 2" key="1">
    <citation type="journal article" date="2024" name="J Genomics">
        <title>Draft genome sequencing and assembly of Favolaschia claudopus CIRM-BRFM 2984 isolated from oak limbs.</title>
        <authorList>
            <person name="Navarro D."/>
            <person name="Drula E."/>
            <person name="Chaduli D."/>
            <person name="Cazenave R."/>
            <person name="Ahrendt S."/>
            <person name="Wang J."/>
            <person name="Lipzen A."/>
            <person name="Daum C."/>
            <person name="Barry K."/>
            <person name="Grigoriev I.V."/>
            <person name="Favel A."/>
            <person name="Rosso M.N."/>
            <person name="Martin F."/>
        </authorList>
    </citation>
    <scope>NUCLEOTIDE SEQUENCE [LARGE SCALE GENOMIC DNA]</scope>
    <source>
        <strain evidence="1 2">CIRM-BRFM 2984</strain>
    </source>
</reference>
<evidence type="ECO:0000313" key="1">
    <source>
        <dbReference type="EMBL" id="KAK7026150.1"/>
    </source>
</evidence>
<proteinExistence type="predicted"/>
<accession>A0AAW0BH87</accession>
<dbReference type="EMBL" id="JAWWNJ010000032">
    <property type="protein sequence ID" value="KAK7026150.1"/>
    <property type="molecule type" value="Genomic_DNA"/>
</dbReference>
<dbReference type="AlphaFoldDB" id="A0AAW0BH87"/>
<dbReference type="Proteomes" id="UP001362999">
    <property type="component" value="Unassembled WGS sequence"/>
</dbReference>
<evidence type="ECO:0008006" key="3">
    <source>
        <dbReference type="Google" id="ProtNLM"/>
    </source>
</evidence>
<keyword evidence="2" id="KW-1185">Reference proteome</keyword>
<evidence type="ECO:0000313" key="2">
    <source>
        <dbReference type="Proteomes" id="UP001362999"/>
    </source>
</evidence>
<gene>
    <name evidence="1" type="ORF">R3P38DRAFT_3192391</name>
</gene>
<organism evidence="1 2">
    <name type="scientific">Favolaschia claudopus</name>
    <dbReference type="NCBI Taxonomy" id="2862362"/>
    <lineage>
        <taxon>Eukaryota</taxon>
        <taxon>Fungi</taxon>
        <taxon>Dikarya</taxon>
        <taxon>Basidiomycota</taxon>
        <taxon>Agaricomycotina</taxon>
        <taxon>Agaricomycetes</taxon>
        <taxon>Agaricomycetidae</taxon>
        <taxon>Agaricales</taxon>
        <taxon>Marasmiineae</taxon>
        <taxon>Mycenaceae</taxon>
        <taxon>Favolaschia</taxon>
    </lineage>
</organism>